<reference evidence="1" key="1">
    <citation type="submission" date="2022-11" db="EMBL/GenBank/DDBJ databases">
        <authorList>
            <person name="Petersen C."/>
        </authorList>
    </citation>
    <scope>NUCLEOTIDE SEQUENCE</scope>
    <source>
        <strain evidence="1">IBT 22155</strain>
    </source>
</reference>
<evidence type="ECO:0000313" key="2">
    <source>
        <dbReference type="Proteomes" id="UP001149079"/>
    </source>
</evidence>
<dbReference type="RefSeq" id="XP_056523837.1">
    <property type="nucleotide sequence ID" value="XM_056664780.1"/>
</dbReference>
<name>A0A9W9H603_9EURO</name>
<dbReference type="AlphaFoldDB" id="A0A9W9H603"/>
<protein>
    <submittedName>
        <fullName evidence="1">Uncharacterized protein</fullName>
    </submittedName>
</protein>
<organism evidence="1 2">
    <name type="scientific">Penicillium bovifimosum</name>
    <dbReference type="NCBI Taxonomy" id="126998"/>
    <lineage>
        <taxon>Eukaryota</taxon>
        <taxon>Fungi</taxon>
        <taxon>Dikarya</taxon>
        <taxon>Ascomycota</taxon>
        <taxon>Pezizomycotina</taxon>
        <taxon>Eurotiomycetes</taxon>
        <taxon>Eurotiomycetidae</taxon>
        <taxon>Eurotiales</taxon>
        <taxon>Aspergillaceae</taxon>
        <taxon>Penicillium</taxon>
    </lineage>
</organism>
<accession>A0A9W9H603</accession>
<dbReference type="GeneID" id="81403950"/>
<dbReference type="Proteomes" id="UP001149079">
    <property type="component" value="Unassembled WGS sequence"/>
</dbReference>
<reference evidence="1" key="2">
    <citation type="journal article" date="2023" name="IMA Fungus">
        <title>Comparative genomic study of the Penicillium genus elucidates a diverse pangenome and 15 lateral gene transfer events.</title>
        <authorList>
            <person name="Petersen C."/>
            <person name="Sorensen T."/>
            <person name="Nielsen M.R."/>
            <person name="Sondergaard T.E."/>
            <person name="Sorensen J.L."/>
            <person name="Fitzpatrick D.A."/>
            <person name="Frisvad J.C."/>
            <person name="Nielsen K.L."/>
        </authorList>
    </citation>
    <scope>NUCLEOTIDE SEQUENCE</scope>
    <source>
        <strain evidence="1">IBT 22155</strain>
    </source>
</reference>
<sequence length="86" mass="10081">MSLLYKQREFKGMETVQCPQFQGFRTRFFFLAFATVVPWPLRTFSRPFSNNPYGVPEAGHVDKQLIKVSRDFRVRAAREGWYGNGD</sequence>
<proteinExistence type="predicted"/>
<keyword evidence="2" id="KW-1185">Reference proteome</keyword>
<comment type="caution">
    <text evidence="1">The sequence shown here is derived from an EMBL/GenBank/DDBJ whole genome shotgun (WGS) entry which is preliminary data.</text>
</comment>
<gene>
    <name evidence="1" type="ORF">N7515_004036</name>
</gene>
<dbReference type="EMBL" id="JAPQKL010000003">
    <property type="protein sequence ID" value="KAJ5139188.1"/>
    <property type="molecule type" value="Genomic_DNA"/>
</dbReference>
<evidence type="ECO:0000313" key="1">
    <source>
        <dbReference type="EMBL" id="KAJ5139188.1"/>
    </source>
</evidence>